<protein>
    <submittedName>
        <fullName evidence="2">Uncharacterized protein</fullName>
    </submittedName>
</protein>
<comment type="caution">
    <text evidence="2">The sequence shown here is derived from an EMBL/GenBank/DDBJ whole genome shotgun (WGS) entry which is preliminary data.</text>
</comment>
<dbReference type="EMBL" id="ASYR01000050">
    <property type="protein sequence ID" value="KAF0646604.1"/>
    <property type="molecule type" value="Genomic_DNA"/>
</dbReference>
<dbReference type="Proteomes" id="UP000194318">
    <property type="component" value="Unassembled WGS sequence"/>
</dbReference>
<evidence type="ECO:0000313" key="1">
    <source>
        <dbReference type="EMBL" id="KAF0646604.1"/>
    </source>
</evidence>
<keyword evidence="4" id="KW-1185">Reference proteome</keyword>
<reference evidence="1 4" key="1">
    <citation type="submission" date="2013-05" db="EMBL/GenBank/DDBJ databases">
        <title>Genome Sequence of Streptomyces fradiae.</title>
        <authorList>
            <person name="Kirby R."/>
        </authorList>
    </citation>
    <scope>NUCLEOTIDE SEQUENCE [LARGE SCALE GENOMIC DNA]</scope>
    <source>
        <strain evidence="1 4">ATCC 10745</strain>
    </source>
</reference>
<evidence type="ECO:0000313" key="2">
    <source>
        <dbReference type="EMBL" id="OSY53259.1"/>
    </source>
</evidence>
<sequence>MSDFDARAAAIFGVSEGAVRWPYDVSGIDRTLRHRDPEAFRYELAVLTTKRYTIVEWAEVHGLKASRVKCCPLWLTRKTSRRCRFDSPCQCRTDPDRSWLDHDIYWLRNGHPAVITSAPYDISPQSVQRLKWWHATHRHLKVATGEGWYGHGTSQIVMWSTTRIKYVSPAKNIDQPSTFMRSHD</sequence>
<gene>
    <name evidence="2" type="ORF">BG846_01075</name>
    <name evidence="1" type="ORF">K701_28045</name>
</gene>
<dbReference type="RefSeq" id="WP_031134518.1">
    <property type="nucleotide sequence ID" value="NZ_ASYR01000050.1"/>
</dbReference>
<organism evidence="2 3">
    <name type="scientific">Streptomyces fradiae ATCC 10745 = DSM 40063</name>
    <dbReference type="NCBI Taxonomy" id="1319510"/>
    <lineage>
        <taxon>Bacteria</taxon>
        <taxon>Bacillati</taxon>
        <taxon>Actinomycetota</taxon>
        <taxon>Actinomycetes</taxon>
        <taxon>Kitasatosporales</taxon>
        <taxon>Streptomycetaceae</taxon>
        <taxon>Streptomyces</taxon>
    </lineage>
</organism>
<reference evidence="2 3" key="2">
    <citation type="submission" date="2016-09" db="EMBL/GenBank/DDBJ databases">
        <title>Streptomyces fradiae DSM40063, a candidate organism with high potential of specific P450 cytochromes.</title>
        <authorList>
            <person name="Grumaz C."/>
            <person name="Vainshtein Y."/>
            <person name="Kirstahler P."/>
            <person name="Sohn K."/>
        </authorList>
    </citation>
    <scope>NUCLEOTIDE SEQUENCE [LARGE SCALE GENOMIC DNA]</scope>
    <source>
        <strain evidence="2 3">DSM 40063</strain>
    </source>
</reference>
<dbReference type="AlphaFoldDB" id="A0A1Y2P1Z7"/>
<proteinExistence type="predicted"/>
<accession>A0A1Y2P1Z7</accession>
<dbReference type="EMBL" id="MIFZ01000096">
    <property type="protein sequence ID" value="OSY53259.1"/>
    <property type="molecule type" value="Genomic_DNA"/>
</dbReference>
<evidence type="ECO:0000313" key="4">
    <source>
        <dbReference type="Proteomes" id="UP000731519"/>
    </source>
</evidence>
<evidence type="ECO:0000313" key="3">
    <source>
        <dbReference type="Proteomes" id="UP000194318"/>
    </source>
</evidence>
<dbReference type="Proteomes" id="UP000731519">
    <property type="component" value="Unassembled WGS sequence"/>
</dbReference>
<name>A0A1Y2P1Z7_STRFR</name>